<keyword evidence="1" id="KW-1133">Transmembrane helix</keyword>
<name>A0AAD4Q8U3_9AGAM</name>
<feature type="domain" description="DUF6533" evidence="2">
    <location>
        <begin position="28"/>
        <end position="70"/>
    </location>
</feature>
<accession>A0AAD4Q8U3</accession>
<evidence type="ECO:0000313" key="4">
    <source>
        <dbReference type="Proteomes" id="UP001201163"/>
    </source>
</evidence>
<reference evidence="3" key="1">
    <citation type="submission" date="2022-01" db="EMBL/GenBank/DDBJ databases">
        <title>Comparative genomics reveals a dynamic genome evolution in the ectomycorrhizal milk-cap (Lactarius) mushrooms.</title>
        <authorList>
            <consortium name="DOE Joint Genome Institute"/>
            <person name="Lebreton A."/>
            <person name="Tang N."/>
            <person name="Kuo A."/>
            <person name="LaButti K."/>
            <person name="Drula E."/>
            <person name="Barry K."/>
            <person name="Clum A."/>
            <person name="Lipzen A."/>
            <person name="Mousain D."/>
            <person name="Ng V."/>
            <person name="Wang R."/>
            <person name="Wang X."/>
            <person name="Dai Y."/>
            <person name="Henrissat B."/>
            <person name="Grigoriev I.V."/>
            <person name="Guerin-Laguette A."/>
            <person name="Yu F."/>
            <person name="Martin F.M."/>
        </authorList>
    </citation>
    <scope>NUCLEOTIDE SEQUENCE</scope>
    <source>
        <strain evidence="3">QP</strain>
    </source>
</reference>
<evidence type="ECO:0000259" key="2">
    <source>
        <dbReference type="Pfam" id="PF20151"/>
    </source>
</evidence>
<evidence type="ECO:0000256" key="1">
    <source>
        <dbReference type="SAM" id="Phobius"/>
    </source>
</evidence>
<proteinExistence type="predicted"/>
<dbReference type="EMBL" id="JAKELL010000019">
    <property type="protein sequence ID" value="KAH8993126.1"/>
    <property type="molecule type" value="Genomic_DNA"/>
</dbReference>
<keyword evidence="4" id="KW-1185">Reference proteome</keyword>
<organism evidence="3 4">
    <name type="scientific">Lactarius akahatsu</name>
    <dbReference type="NCBI Taxonomy" id="416441"/>
    <lineage>
        <taxon>Eukaryota</taxon>
        <taxon>Fungi</taxon>
        <taxon>Dikarya</taxon>
        <taxon>Basidiomycota</taxon>
        <taxon>Agaricomycotina</taxon>
        <taxon>Agaricomycetes</taxon>
        <taxon>Russulales</taxon>
        <taxon>Russulaceae</taxon>
        <taxon>Lactarius</taxon>
    </lineage>
</organism>
<comment type="caution">
    <text evidence="3">The sequence shown here is derived from an EMBL/GenBank/DDBJ whole genome shotgun (WGS) entry which is preliminary data.</text>
</comment>
<dbReference type="AlphaFoldDB" id="A0AAD4Q8U3"/>
<dbReference type="Proteomes" id="UP001201163">
    <property type="component" value="Unassembled WGS sequence"/>
</dbReference>
<sequence length="143" mass="16036">MIMGRSELAVSEIAFTPSAITADNDLRIVSVTIAAYDYLATLPAEYRFYQSSNRRSSGLVLFVLIRYTSVIVLVVSNVGFFYHGFTPNTCGHFHLAVPALKVVQTMVSQAILAIRAYNISQLPMVFKSIFPDACIDRWKLHER</sequence>
<dbReference type="InterPro" id="IPR045340">
    <property type="entry name" value="DUF6533"/>
</dbReference>
<keyword evidence="1" id="KW-0472">Membrane</keyword>
<feature type="transmembrane region" description="Helical" evidence="1">
    <location>
        <begin position="95"/>
        <end position="117"/>
    </location>
</feature>
<protein>
    <recommendedName>
        <fullName evidence="2">DUF6533 domain-containing protein</fullName>
    </recommendedName>
</protein>
<evidence type="ECO:0000313" key="3">
    <source>
        <dbReference type="EMBL" id="KAH8993126.1"/>
    </source>
</evidence>
<feature type="transmembrane region" description="Helical" evidence="1">
    <location>
        <begin position="59"/>
        <end position="83"/>
    </location>
</feature>
<gene>
    <name evidence="3" type="ORF">EDB92DRAFT_435949</name>
</gene>
<keyword evidence="1" id="KW-0812">Transmembrane</keyword>
<dbReference type="Pfam" id="PF20151">
    <property type="entry name" value="DUF6533"/>
    <property type="match status" value="1"/>
</dbReference>